<protein>
    <recommendedName>
        <fullName evidence="2">tRNA (guanine(46)-N(7))-methyltransferase</fullName>
        <ecNumber evidence="2">2.1.1.33</ecNumber>
    </recommendedName>
</protein>
<evidence type="ECO:0000256" key="5">
    <source>
        <dbReference type="ARBA" id="ARBA00022691"/>
    </source>
</evidence>
<keyword evidence="6" id="KW-0819">tRNA processing</keyword>
<evidence type="ECO:0000256" key="2">
    <source>
        <dbReference type="ARBA" id="ARBA00011977"/>
    </source>
</evidence>
<dbReference type="InterPro" id="IPR055361">
    <property type="entry name" value="tRNA_methyltr_TrmB_bact"/>
</dbReference>
<evidence type="ECO:0000256" key="6">
    <source>
        <dbReference type="ARBA" id="ARBA00022694"/>
    </source>
</evidence>
<dbReference type="EC" id="2.1.1.33" evidence="2"/>
<dbReference type="EMBL" id="CAFBND010000039">
    <property type="protein sequence ID" value="CAB4942511.1"/>
    <property type="molecule type" value="Genomic_DNA"/>
</dbReference>
<reference evidence="7" key="1">
    <citation type="submission" date="2020-05" db="EMBL/GenBank/DDBJ databases">
        <authorList>
            <person name="Chiriac C."/>
            <person name="Salcher M."/>
            <person name="Ghai R."/>
            <person name="Kavagutti S V."/>
        </authorList>
    </citation>
    <scope>NUCLEOTIDE SEQUENCE</scope>
</reference>
<keyword evidence="5" id="KW-0949">S-adenosyl-L-methionine</keyword>
<proteinExistence type="inferred from homology"/>
<keyword evidence="3" id="KW-0489">Methyltransferase</keyword>
<dbReference type="PANTHER" id="PTHR23417:SF14">
    <property type="entry name" value="PENTACOTRIPEPTIDE-REPEAT REGION OF PRORP DOMAIN-CONTAINING PROTEIN"/>
    <property type="match status" value="1"/>
</dbReference>
<dbReference type="PANTHER" id="PTHR23417">
    <property type="entry name" value="3-DEOXY-D-MANNO-OCTULOSONIC-ACID TRANSFERASE/TRNA GUANINE-N 7 - -METHYLTRANSFERASE"/>
    <property type="match status" value="1"/>
</dbReference>
<evidence type="ECO:0000313" key="7">
    <source>
        <dbReference type="EMBL" id="CAB4942511.1"/>
    </source>
</evidence>
<dbReference type="Gene3D" id="3.40.50.150">
    <property type="entry name" value="Vaccinia Virus protein VP39"/>
    <property type="match status" value="1"/>
</dbReference>
<evidence type="ECO:0000256" key="3">
    <source>
        <dbReference type="ARBA" id="ARBA00022603"/>
    </source>
</evidence>
<dbReference type="Pfam" id="PF02390">
    <property type="entry name" value="Methyltransf_4"/>
    <property type="match status" value="1"/>
</dbReference>
<gene>
    <name evidence="7" type="ORF">UFOPK3752_01151</name>
</gene>
<dbReference type="GO" id="GO:0008176">
    <property type="term" value="F:tRNA (guanine(46)-N7)-methyltransferase activity"/>
    <property type="evidence" value="ECO:0007669"/>
    <property type="project" value="UniProtKB-EC"/>
</dbReference>
<dbReference type="AlphaFoldDB" id="A0A6J7JIZ5"/>
<keyword evidence="4" id="KW-0808">Transferase</keyword>
<dbReference type="NCBIfam" id="TIGR00091">
    <property type="entry name" value="tRNA (guanosine(46)-N7)-methyltransferase TrmB"/>
    <property type="match status" value="1"/>
</dbReference>
<dbReference type="GO" id="GO:0043527">
    <property type="term" value="C:tRNA methyltransferase complex"/>
    <property type="evidence" value="ECO:0007669"/>
    <property type="project" value="TreeGrafter"/>
</dbReference>
<comment type="catalytic activity">
    <reaction evidence="1">
        <text>guanosine(46) in tRNA + S-adenosyl-L-methionine = N(7)-methylguanosine(46) in tRNA + S-adenosyl-L-homocysteine</text>
        <dbReference type="Rhea" id="RHEA:42708"/>
        <dbReference type="Rhea" id="RHEA-COMP:10188"/>
        <dbReference type="Rhea" id="RHEA-COMP:10189"/>
        <dbReference type="ChEBI" id="CHEBI:57856"/>
        <dbReference type="ChEBI" id="CHEBI:59789"/>
        <dbReference type="ChEBI" id="CHEBI:74269"/>
        <dbReference type="ChEBI" id="CHEBI:74480"/>
        <dbReference type="EC" id="2.1.1.33"/>
    </reaction>
</comment>
<dbReference type="InterPro" id="IPR029063">
    <property type="entry name" value="SAM-dependent_MTases_sf"/>
</dbReference>
<dbReference type="InterPro" id="IPR003358">
    <property type="entry name" value="tRNA_(Gua-N-7)_MeTrfase_Trmb"/>
</dbReference>
<name>A0A6J7JIZ5_9ZZZZ</name>
<accession>A0A6J7JIZ5</accession>
<sequence>MQEILTFNPRRGRLSASQAEALHRLLPRYAPPAGSFDPATAFSGRPVVVEIGFGVGDVTIEMAQAEPAIGIVAIDVHTPGVARLLSAIEDHGLDNVMVVHDDAVGFLRERVPEAALAGIRIFFPDPWPKSKHHKRRLVRPALAALMASRLKAGASIHCATDWAPYAEAMLEVLDAEPSLRNAFDGYAPRLERPMTKFERMGLEKGHEVADLVFVKREGRS</sequence>
<evidence type="ECO:0000256" key="4">
    <source>
        <dbReference type="ARBA" id="ARBA00022679"/>
    </source>
</evidence>
<organism evidence="7">
    <name type="scientific">freshwater metagenome</name>
    <dbReference type="NCBI Taxonomy" id="449393"/>
    <lineage>
        <taxon>unclassified sequences</taxon>
        <taxon>metagenomes</taxon>
        <taxon>ecological metagenomes</taxon>
    </lineage>
</organism>
<dbReference type="SUPFAM" id="SSF53335">
    <property type="entry name" value="S-adenosyl-L-methionine-dependent methyltransferases"/>
    <property type="match status" value="1"/>
</dbReference>
<evidence type="ECO:0000256" key="1">
    <source>
        <dbReference type="ARBA" id="ARBA00000142"/>
    </source>
</evidence>
<dbReference type="HAMAP" id="MF_01057">
    <property type="entry name" value="tRNA_methyltr_TrmB"/>
    <property type="match status" value="1"/>
</dbReference>
<dbReference type="PROSITE" id="PS51625">
    <property type="entry name" value="SAM_MT_TRMB"/>
    <property type="match status" value="1"/>
</dbReference>